<dbReference type="PANTHER" id="PTHR35745">
    <property type="entry name" value="BNACNNG14650D PROTEIN"/>
    <property type="match status" value="1"/>
</dbReference>
<organism evidence="2 3">
    <name type="scientific">Castilleja foliolosa</name>
    <dbReference type="NCBI Taxonomy" id="1961234"/>
    <lineage>
        <taxon>Eukaryota</taxon>
        <taxon>Viridiplantae</taxon>
        <taxon>Streptophyta</taxon>
        <taxon>Embryophyta</taxon>
        <taxon>Tracheophyta</taxon>
        <taxon>Spermatophyta</taxon>
        <taxon>Magnoliopsida</taxon>
        <taxon>eudicotyledons</taxon>
        <taxon>Gunneridae</taxon>
        <taxon>Pentapetalae</taxon>
        <taxon>asterids</taxon>
        <taxon>lamiids</taxon>
        <taxon>Lamiales</taxon>
        <taxon>Orobanchaceae</taxon>
        <taxon>Pedicularideae</taxon>
        <taxon>Castillejinae</taxon>
        <taxon>Castilleja</taxon>
    </lineage>
</organism>
<proteinExistence type="predicted"/>
<sequence>MGGGSESSANYSQSEIVFFGIDNIHAMRESLVCLRDYVDTHGANSCDGMSSFLCENESKVVLDAFFLGRALGEALNESLESVVGEFLSIVGQFLSEQKKQLLNSRA</sequence>
<dbReference type="PANTHER" id="PTHR35745:SF1">
    <property type="entry name" value="OS04G0513000 PROTEIN"/>
    <property type="match status" value="1"/>
</dbReference>
<reference evidence="3" key="1">
    <citation type="journal article" date="2024" name="IScience">
        <title>Strigolactones Initiate the Formation of Haustorium-like Structures in Castilleja.</title>
        <authorList>
            <person name="Buerger M."/>
            <person name="Peterson D."/>
            <person name="Chory J."/>
        </authorList>
    </citation>
    <scope>NUCLEOTIDE SEQUENCE [LARGE SCALE GENOMIC DNA]</scope>
</reference>
<dbReference type="InterPro" id="IPR010569">
    <property type="entry name" value="Myotubularin-like_Pase_dom"/>
</dbReference>
<dbReference type="Pfam" id="PF06602">
    <property type="entry name" value="Myotub-related"/>
    <property type="match status" value="1"/>
</dbReference>
<dbReference type="Pfam" id="PF20711">
    <property type="entry name" value="DUF6825"/>
    <property type="match status" value="1"/>
</dbReference>
<dbReference type="InterPro" id="IPR029021">
    <property type="entry name" value="Prot-tyrosine_phosphatase-like"/>
</dbReference>
<evidence type="ECO:0000313" key="2">
    <source>
        <dbReference type="EMBL" id="KAL3650588.1"/>
    </source>
</evidence>
<dbReference type="Proteomes" id="UP001632038">
    <property type="component" value="Unassembled WGS sequence"/>
</dbReference>
<dbReference type="AlphaFoldDB" id="A0ABD3E810"/>
<dbReference type="InterPro" id="IPR040003">
    <property type="entry name" value="PG18-like"/>
</dbReference>
<name>A0ABD3E810_9LAMI</name>
<dbReference type="SUPFAM" id="SSF52799">
    <property type="entry name" value="(Phosphotyrosine protein) phosphatases II"/>
    <property type="match status" value="1"/>
</dbReference>
<accession>A0ABD3E810</accession>
<dbReference type="EMBL" id="JAVIJP010000007">
    <property type="protein sequence ID" value="KAL3650588.1"/>
    <property type="molecule type" value="Genomic_DNA"/>
</dbReference>
<evidence type="ECO:0000313" key="3">
    <source>
        <dbReference type="Proteomes" id="UP001632038"/>
    </source>
</evidence>
<keyword evidence="3" id="KW-1185">Reference proteome</keyword>
<protein>
    <recommendedName>
        <fullName evidence="1">Myotubularin phosphatase domain-containing protein</fullName>
    </recommendedName>
</protein>
<evidence type="ECO:0000259" key="1">
    <source>
        <dbReference type="PROSITE" id="PS51339"/>
    </source>
</evidence>
<feature type="domain" description="Myotubularin phosphatase" evidence="1">
    <location>
        <begin position="1"/>
        <end position="53"/>
    </location>
</feature>
<dbReference type="PROSITE" id="PS51339">
    <property type="entry name" value="PPASE_MYOTUBULARIN"/>
    <property type="match status" value="1"/>
</dbReference>
<comment type="caution">
    <text evidence="2">The sequence shown here is derived from an EMBL/GenBank/DDBJ whole genome shotgun (WGS) entry which is preliminary data.</text>
</comment>
<gene>
    <name evidence="2" type="ORF">CASFOL_006991</name>
</gene>